<reference evidence="2" key="2">
    <citation type="journal article" date="2020" name="Nat. Commun.">
        <title>Large-scale genome sequencing of mycorrhizal fungi provides insights into the early evolution of symbiotic traits.</title>
        <authorList>
            <person name="Miyauchi S."/>
            <person name="Kiss E."/>
            <person name="Kuo A."/>
            <person name="Drula E."/>
            <person name="Kohler A."/>
            <person name="Sanchez-Garcia M."/>
            <person name="Morin E."/>
            <person name="Andreopoulos B."/>
            <person name="Barry K.W."/>
            <person name="Bonito G."/>
            <person name="Buee M."/>
            <person name="Carver A."/>
            <person name="Chen C."/>
            <person name="Cichocki N."/>
            <person name="Clum A."/>
            <person name="Culley D."/>
            <person name="Crous P.W."/>
            <person name="Fauchery L."/>
            <person name="Girlanda M."/>
            <person name="Hayes R.D."/>
            <person name="Keri Z."/>
            <person name="LaButti K."/>
            <person name="Lipzen A."/>
            <person name="Lombard V."/>
            <person name="Magnuson J."/>
            <person name="Maillard F."/>
            <person name="Murat C."/>
            <person name="Nolan M."/>
            <person name="Ohm R.A."/>
            <person name="Pangilinan J."/>
            <person name="Pereira M.F."/>
            <person name="Perotto S."/>
            <person name="Peter M."/>
            <person name="Pfister S."/>
            <person name="Riley R."/>
            <person name="Sitrit Y."/>
            <person name="Stielow J.B."/>
            <person name="Szollosi G."/>
            <person name="Zifcakova L."/>
            <person name="Stursova M."/>
            <person name="Spatafora J.W."/>
            <person name="Tedersoo L."/>
            <person name="Vaario L.M."/>
            <person name="Yamada A."/>
            <person name="Yan M."/>
            <person name="Wang P."/>
            <person name="Xu J."/>
            <person name="Bruns T."/>
            <person name="Baldrian P."/>
            <person name="Vilgalys R."/>
            <person name="Dunand C."/>
            <person name="Henrissat B."/>
            <person name="Grigoriev I.V."/>
            <person name="Hibbett D."/>
            <person name="Nagy L.G."/>
            <person name="Martin F.M."/>
        </authorList>
    </citation>
    <scope>NUCLEOTIDE SEQUENCE</scope>
    <source>
        <strain evidence="2">Prilba</strain>
    </source>
</reference>
<feature type="region of interest" description="Disordered" evidence="1">
    <location>
        <begin position="46"/>
        <end position="70"/>
    </location>
</feature>
<dbReference type="Proteomes" id="UP000759537">
    <property type="component" value="Unassembled WGS sequence"/>
</dbReference>
<evidence type="ECO:0000313" key="3">
    <source>
        <dbReference type="Proteomes" id="UP000759537"/>
    </source>
</evidence>
<feature type="region of interest" description="Disordered" evidence="1">
    <location>
        <begin position="146"/>
        <end position="167"/>
    </location>
</feature>
<accession>A0A9P5T8Q4</accession>
<comment type="caution">
    <text evidence="2">The sequence shown here is derived from an EMBL/GenBank/DDBJ whole genome shotgun (WGS) entry which is preliminary data.</text>
</comment>
<proteinExistence type="predicted"/>
<feature type="compositionally biased region" description="Basic residues" evidence="1">
    <location>
        <begin position="154"/>
        <end position="163"/>
    </location>
</feature>
<evidence type="ECO:0000313" key="2">
    <source>
        <dbReference type="EMBL" id="KAF8480103.1"/>
    </source>
</evidence>
<sequence length="216" mass="24230">MDKDGEVASGTGVDNFITFFSLFFQAEQQTASMILHCLRRAPTLLKQTQYRPKKPRPRGSSSTSGLDGMKWNRTAPRWIVDRDARQLASQLLDGPREMARSRPSTRASGDEGGQLPGFVESAQIGRFNVLSEERIACGRHAARDAPNLNASRNGRAHVSHRRPYPWSTAAAGSTTTISIAPERNEPRAKVQVKEILFIYLRRGRYSFHFRTKFAIV</sequence>
<organism evidence="2 3">
    <name type="scientific">Russula ochroleuca</name>
    <dbReference type="NCBI Taxonomy" id="152965"/>
    <lineage>
        <taxon>Eukaryota</taxon>
        <taxon>Fungi</taxon>
        <taxon>Dikarya</taxon>
        <taxon>Basidiomycota</taxon>
        <taxon>Agaricomycotina</taxon>
        <taxon>Agaricomycetes</taxon>
        <taxon>Russulales</taxon>
        <taxon>Russulaceae</taxon>
        <taxon>Russula</taxon>
    </lineage>
</organism>
<dbReference type="EMBL" id="WHVB01000008">
    <property type="protein sequence ID" value="KAF8480103.1"/>
    <property type="molecule type" value="Genomic_DNA"/>
</dbReference>
<protein>
    <submittedName>
        <fullName evidence="2">Uncharacterized protein</fullName>
    </submittedName>
</protein>
<feature type="region of interest" description="Disordered" evidence="1">
    <location>
        <begin position="92"/>
        <end position="115"/>
    </location>
</feature>
<gene>
    <name evidence="2" type="ORF">DFH94DRAFT_740329</name>
</gene>
<dbReference type="AlphaFoldDB" id="A0A9P5T8Q4"/>
<keyword evidence="3" id="KW-1185">Reference proteome</keyword>
<name>A0A9P5T8Q4_9AGAM</name>
<evidence type="ECO:0000256" key="1">
    <source>
        <dbReference type="SAM" id="MobiDB-lite"/>
    </source>
</evidence>
<reference evidence="2" key="1">
    <citation type="submission" date="2019-10" db="EMBL/GenBank/DDBJ databases">
        <authorList>
            <consortium name="DOE Joint Genome Institute"/>
            <person name="Kuo A."/>
            <person name="Miyauchi S."/>
            <person name="Kiss E."/>
            <person name="Drula E."/>
            <person name="Kohler A."/>
            <person name="Sanchez-Garcia M."/>
            <person name="Andreopoulos B."/>
            <person name="Barry K.W."/>
            <person name="Bonito G."/>
            <person name="Buee M."/>
            <person name="Carver A."/>
            <person name="Chen C."/>
            <person name="Cichocki N."/>
            <person name="Clum A."/>
            <person name="Culley D."/>
            <person name="Crous P.W."/>
            <person name="Fauchery L."/>
            <person name="Girlanda M."/>
            <person name="Hayes R."/>
            <person name="Keri Z."/>
            <person name="LaButti K."/>
            <person name="Lipzen A."/>
            <person name="Lombard V."/>
            <person name="Magnuson J."/>
            <person name="Maillard F."/>
            <person name="Morin E."/>
            <person name="Murat C."/>
            <person name="Nolan M."/>
            <person name="Ohm R."/>
            <person name="Pangilinan J."/>
            <person name="Pereira M."/>
            <person name="Perotto S."/>
            <person name="Peter M."/>
            <person name="Riley R."/>
            <person name="Sitrit Y."/>
            <person name="Stielow B."/>
            <person name="Szollosi G."/>
            <person name="Zifcakova L."/>
            <person name="Stursova M."/>
            <person name="Spatafora J.W."/>
            <person name="Tedersoo L."/>
            <person name="Vaario L.-M."/>
            <person name="Yamada A."/>
            <person name="Yan M."/>
            <person name="Wang P."/>
            <person name="Xu J."/>
            <person name="Bruns T."/>
            <person name="Baldrian P."/>
            <person name="Vilgalys R."/>
            <person name="Henrissat B."/>
            <person name="Grigoriev I.V."/>
            <person name="Hibbett D."/>
            <person name="Nagy L.G."/>
            <person name="Martin F.M."/>
        </authorList>
    </citation>
    <scope>NUCLEOTIDE SEQUENCE</scope>
    <source>
        <strain evidence="2">Prilba</strain>
    </source>
</reference>